<organism evidence="5 6">
    <name type="scientific">Propionigenium maris DSM 9537</name>
    <dbReference type="NCBI Taxonomy" id="1123000"/>
    <lineage>
        <taxon>Bacteria</taxon>
        <taxon>Fusobacteriati</taxon>
        <taxon>Fusobacteriota</taxon>
        <taxon>Fusobacteriia</taxon>
        <taxon>Fusobacteriales</taxon>
        <taxon>Fusobacteriaceae</taxon>
        <taxon>Propionigenium</taxon>
    </lineage>
</organism>
<evidence type="ECO:0000256" key="2">
    <source>
        <dbReference type="ARBA" id="ARBA00023125"/>
    </source>
</evidence>
<dbReference type="SUPFAM" id="SSF46785">
    <property type="entry name" value="Winged helix' DNA-binding domain"/>
    <property type="match status" value="1"/>
</dbReference>
<dbReference type="Proteomes" id="UP001144471">
    <property type="component" value="Unassembled WGS sequence"/>
</dbReference>
<name>A0A9W6GKX3_9FUSO</name>
<dbReference type="Gene3D" id="1.10.10.10">
    <property type="entry name" value="Winged helix-like DNA-binding domain superfamily/Winged helix DNA-binding domain"/>
    <property type="match status" value="1"/>
</dbReference>
<dbReference type="PROSITE" id="PS01117">
    <property type="entry name" value="HTH_MARR_1"/>
    <property type="match status" value="1"/>
</dbReference>
<evidence type="ECO:0000256" key="1">
    <source>
        <dbReference type="ARBA" id="ARBA00023015"/>
    </source>
</evidence>
<evidence type="ECO:0000259" key="4">
    <source>
        <dbReference type="PROSITE" id="PS50995"/>
    </source>
</evidence>
<keyword evidence="2" id="KW-0238">DNA-binding</keyword>
<accession>A0A9W6GKX3</accession>
<dbReference type="PRINTS" id="PR00598">
    <property type="entry name" value="HTHMARR"/>
</dbReference>
<dbReference type="SMART" id="SM00347">
    <property type="entry name" value="HTH_MARR"/>
    <property type="match status" value="1"/>
</dbReference>
<comment type="caution">
    <text evidence="5">The sequence shown here is derived from an EMBL/GenBank/DDBJ whole genome shotgun (WGS) entry which is preliminary data.</text>
</comment>
<dbReference type="InterPro" id="IPR036390">
    <property type="entry name" value="WH_DNA-bd_sf"/>
</dbReference>
<dbReference type="GO" id="GO:0003677">
    <property type="term" value="F:DNA binding"/>
    <property type="evidence" value="ECO:0007669"/>
    <property type="project" value="UniProtKB-KW"/>
</dbReference>
<dbReference type="InterPro" id="IPR036388">
    <property type="entry name" value="WH-like_DNA-bd_sf"/>
</dbReference>
<keyword evidence="6" id="KW-1185">Reference proteome</keyword>
<dbReference type="InterPro" id="IPR000835">
    <property type="entry name" value="HTH_MarR-typ"/>
</dbReference>
<protein>
    <recommendedName>
        <fullName evidence="4">HTH marR-type domain-containing protein</fullName>
    </recommendedName>
</protein>
<dbReference type="RefSeq" id="WP_281835242.1">
    <property type="nucleotide sequence ID" value="NZ_BSDY01000007.1"/>
</dbReference>
<feature type="domain" description="HTH marR-type" evidence="4">
    <location>
        <begin position="1"/>
        <end position="145"/>
    </location>
</feature>
<evidence type="ECO:0000256" key="3">
    <source>
        <dbReference type="ARBA" id="ARBA00023163"/>
    </source>
</evidence>
<dbReference type="InterPro" id="IPR023187">
    <property type="entry name" value="Tscrpt_reg_MarR-type_CS"/>
</dbReference>
<sequence>MKIKYESCCGSEIQKLARLTYILEKSTFKLKGFTSSQAYTLLELLENGELSMREISQRMALDCSTMTRNISKLVDLGLVERCSCDSDRRITRISLSELGRVKTQEIKEAFMEHFGQVVCKLPKEKFDIIFEGINLLTEVLEKERSCNEKK</sequence>
<keyword evidence="1" id="KW-0805">Transcription regulation</keyword>
<evidence type="ECO:0000313" key="5">
    <source>
        <dbReference type="EMBL" id="GLI56233.1"/>
    </source>
</evidence>
<dbReference type="PROSITE" id="PS50995">
    <property type="entry name" value="HTH_MARR_2"/>
    <property type="match status" value="1"/>
</dbReference>
<dbReference type="AlphaFoldDB" id="A0A9W6GKX3"/>
<evidence type="ECO:0000313" key="6">
    <source>
        <dbReference type="Proteomes" id="UP001144471"/>
    </source>
</evidence>
<proteinExistence type="predicted"/>
<dbReference type="GO" id="GO:0003700">
    <property type="term" value="F:DNA-binding transcription factor activity"/>
    <property type="evidence" value="ECO:0007669"/>
    <property type="project" value="InterPro"/>
</dbReference>
<dbReference type="Pfam" id="PF12802">
    <property type="entry name" value="MarR_2"/>
    <property type="match status" value="1"/>
</dbReference>
<reference evidence="5" key="1">
    <citation type="submission" date="2022-12" db="EMBL/GenBank/DDBJ databases">
        <title>Reference genome sequencing for broad-spectrum identification of bacterial and archaeal isolates by mass spectrometry.</title>
        <authorList>
            <person name="Sekiguchi Y."/>
            <person name="Tourlousse D.M."/>
        </authorList>
    </citation>
    <scope>NUCLEOTIDE SEQUENCE</scope>
    <source>
        <strain evidence="5">10succ1</strain>
    </source>
</reference>
<keyword evidence="3" id="KW-0804">Transcription</keyword>
<gene>
    <name evidence="5" type="ORF">PM10SUCC1_17470</name>
</gene>
<dbReference type="PANTHER" id="PTHR42756">
    <property type="entry name" value="TRANSCRIPTIONAL REGULATOR, MARR"/>
    <property type="match status" value="1"/>
</dbReference>
<dbReference type="EMBL" id="BSDY01000007">
    <property type="protein sequence ID" value="GLI56233.1"/>
    <property type="molecule type" value="Genomic_DNA"/>
</dbReference>
<dbReference type="PANTHER" id="PTHR42756:SF1">
    <property type="entry name" value="TRANSCRIPTIONAL REPRESSOR OF EMRAB OPERON"/>
    <property type="match status" value="1"/>
</dbReference>